<protein>
    <submittedName>
        <fullName evidence="1">Uncharacterized protein</fullName>
    </submittedName>
</protein>
<dbReference type="EMBL" id="QGNW01000012">
    <property type="protein sequence ID" value="RVX18022.1"/>
    <property type="molecule type" value="Genomic_DNA"/>
</dbReference>
<comment type="caution">
    <text evidence="1">The sequence shown here is derived from an EMBL/GenBank/DDBJ whole genome shotgun (WGS) entry which is preliminary data.</text>
</comment>
<dbReference type="Proteomes" id="UP000288805">
    <property type="component" value="Unassembled WGS sequence"/>
</dbReference>
<gene>
    <name evidence="1" type="ORF">CK203_004324</name>
</gene>
<name>A0A438K9Z9_VITVI</name>
<dbReference type="AlphaFoldDB" id="A0A438K9Z9"/>
<proteinExistence type="predicted"/>
<accession>A0A438K9Z9</accession>
<reference evidence="1 2" key="1">
    <citation type="journal article" date="2018" name="PLoS Genet.">
        <title>Population sequencing reveals clonal diversity and ancestral inbreeding in the grapevine cultivar Chardonnay.</title>
        <authorList>
            <person name="Roach M.J."/>
            <person name="Johnson D.L."/>
            <person name="Bohlmann J."/>
            <person name="van Vuuren H.J."/>
            <person name="Jones S.J."/>
            <person name="Pretorius I.S."/>
            <person name="Schmidt S.A."/>
            <person name="Borneman A.R."/>
        </authorList>
    </citation>
    <scope>NUCLEOTIDE SEQUENCE [LARGE SCALE GENOMIC DNA]</scope>
    <source>
        <strain evidence="2">cv. Chardonnay</strain>
        <tissue evidence="1">Leaf</tissue>
    </source>
</reference>
<organism evidence="1 2">
    <name type="scientific">Vitis vinifera</name>
    <name type="common">Grape</name>
    <dbReference type="NCBI Taxonomy" id="29760"/>
    <lineage>
        <taxon>Eukaryota</taxon>
        <taxon>Viridiplantae</taxon>
        <taxon>Streptophyta</taxon>
        <taxon>Embryophyta</taxon>
        <taxon>Tracheophyta</taxon>
        <taxon>Spermatophyta</taxon>
        <taxon>Magnoliopsida</taxon>
        <taxon>eudicotyledons</taxon>
        <taxon>Gunneridae</taxon>
        <taxon>Pentapetalae</taxon>
        <taxon>rosids</taxon>
        <taxon>Vitales</taxon>
        <taxon>Vitaceae</taxon>
        <taxon>Viteae</taxon>
        <taxon>Vitis</taxon>
    </lineage>
</organism>
<evidence type="ECO:0000313" key="2">
    <source>
        <dbReference type="Proteomes" id="UP000288805"/>
    </source>
</evidence>
<sequence length="118" mass="12901">MILPLFALSTPAPLNGSQARQRRWWTGVLPPGTKEVSISQLLHMGLLRLIQFRLISDPPPSLLFFKVIWRVGCRAVLMGCGGVGWAGVVRVGSAYRQCKPVIGVLGHSKIRKGTSPNE</sequence>
<evidence type="ECO:0000313" key="1">
    <source>
        <dbReference type="EMBL" id="RVX18022.1"/>
    </source>
</evidence>